<organism evidence="1">
    <name type="scientific">Arundo donax</name>
    <name type="common">Giant reed</name>
    <name type="synonym">Donax arundinaceus</name>
    <dbReference type="NCBI Taxonomy" id="35708"/>
    <lineage>
        <taxon>Eukaryota</taxon>
        <taxon>Viridiplantae</taxon>
        <taxon>Streptophyta</taxon>
        <taxon>Embryophyta</taxon>
        <taxon>Tracheophyta</taxon>
        <taxon>Spermatophyta</taxon>
        <taxon>Magnoliopsida</taxon>
        <taxon>Liliopsida</taxon>
        <taxon>Poales</taxon>
        <taxon>Poaceae</taxon>
        <taxon>PACMAD clade</taxon>
        <taxon>Arundinoideae</taxon>
        <taxon>Arundineae</taxon>
        <taxon>Arundo</taxon>
    </lineage>
</organism>
<reference evidence="1" key="2">
    <citation type="journal article" date="2015" name="Data Brief">
        <title>Shoot transcriptome of the giant reed, Arundo donax.</title>
        <authorList>
            <person name="Barrero R.A."/>
            <person name="Guerrero F.D."/>
            <person name="Moolhuijzen P."/>
            <person name="Goolsby J.A."/>
            <person name="Tidwell J."/>
            <person name="Bellgard S.E."/>
            <person name="Bellgard M.I."/>
        </authorList>
    </citation>
    <scope>NUCLEOTIDE SEQUENCE</scope>
    <source>
        <tissue evidence="1">Shoot tissue taken approximately 20 cm above the soil surface</tissue>
    </source>
</reference>
<reference evidence="1" key="1">
    <citation type="submission" date="2014-09" db="EMBL/GenBank/DDBJ databases">
        <authorList>
            <person name="Magalhaes I.L.F."/>
            <person name="Oliveira U."/>
            <person name="Santos F.R."/>
            <person name="Vidigal T.H.D.A."/>
            <person name="Brescovit A.D."/>
            <person name="Santos A.J."/>
        </authorList>
    </citation>
    <scope>NUCLEOTIDE SEQUENCE</scope>
    <source>
        <tissue evidence="1">Shoot tissue taken approximately 20 cm above the soil surface</tissue>
    </source>
</reference>
<sequence>MSFCRVFKDDPLLAALDVKLNDQNYHAWAVTIRKLLRFNGLASNFTPDEVDAKAAADWLLSDCRVMDIVYKCRGIDQGEHMSLIS</sequence>
<dbReference type="EMBL" id="GBRH01166722">
    <property type="protein sequence ID" value="JAE31174.1"/>
    <property type="molecule type" value="Transcribed_RNA"/>
</dbReference>
<evidence type="ECO:0000313" key="1">
    <source>
        <dbReference type="EMBL" id="JAE31174.1"/>
    </source>
</evidence>
<protein>
    <submittedName>
        <fullName evidence="1">Uncharacterized protein</fullName>
    </submittedName>
</protein>
<accession>A0A0A9H5V9</accession>
<proteinExistence type="predicted"/>
<name>A0A0A9H5V9_ARUDO</name>
<dbReference type="AlphaFoldDB" id="A0A0A9H5V9"/>